<evidence type="ECO:0000256" key="1">
    <source>
        <dbReference type="ARBA" id="ARBA00003238"/>
    </source>
</evidence>
<evidence type="ECO:0000313" key="4">
    <source>
        <dbReference type="Proteomes" id="UP001169242"/>
    </source>
</evidence>
<dbReference type="PROSITE" id="PS51482">
    <property type="entry name" value="DEGV"/>
    <property type="match status" value="1"/>
</dbReference>
<keyword evidence="2" id="KW-0446">Lipid-binding</keyword>
<dbReference type="InterPro" id="IPR003797">
    <property type="entry name" value="DegV"/>
</dbReference>
<dbReference type="InterPro" id="IPR050270">
    <property type="entry name" value="DegV_domain_contain"/>
</dbReference>
<dbReference type="SUPFAM" id="SSF82549">
    <property type="entry name" value="DAK1/DegV-like"/>
    <property type="match status" value="1"/>
</dbReference>
<dbReference type="Gene3D" id="3.40.50.10170">
    <property type="match status" value="1"/>
</dbReference>
<dbReference type="PANTHER" id="PTHR33434">
    <property type="entry name" value="DEGV DOMAIN-CONTAINING PROTEIN DR_1986-RELATED"/>
    <property type="match status" value="1"/>
</dbReference>
<dbReference type="RefSeq" id="WP_271013331.1">
    <property type="nucleotide sequence ID" value="NZ_JAQIFT010000063.1"/>
</dbReference>
<dbReference type="AlphaFoldDB" id="A0AA42DQS7"/>
<dbReference type="InterPro" id="IPR043168">
    <property type="entry name" value="DegV_C"/>
</dbReference>
<comment type="function">
    <text evidence="1">May bind long-chain fatty acids, such as palmitate, and may play a role in lipid transport or fatty acid metabolism.</text>
</comment>
<evidence type="ECO:0000313" key="3">
    <source>
        <dbReference type="EMBL" id="MDA3733515.1"/>
    </source>
</evidence>
<organism evidence="3 4">
    <name type="scientific">Holtiella tumoricola</name>
    <dbReference type="NCBI Taxonomy" id="3018743"/>
    <lineage>
        <taxon>Bacteria</taxon>
        <taxon>Bacillati</taxon>
        <taxon>Bacillota</taxon>
        <taxon>Clostridia</taxon>
        <taxon>Lachnospirales</taxon>
        <taxon>Cellulosilyticaceae</taxon>
        <taxon>Holtiella</taxon>
    </lineage>
</organism>
<accession>A0AA42DQS7</accession>
<dbReference type="GO" id="GO:0008289">
    <property type="term" value="F:lipid binding"/>
    <property type="evidence" value="ECO:0007669"/>
    <property type="project" value="UniProtKB-KW"/>
</dbReference>
<dbReference type="PANTHER" id="PTHR33434:SF3">
    <property type="entry name" value="DEGV DOMAIN-CONTAINING PROTEIN YITS"/>
    <property type="match status" value="1"/>
</dbReference>
<dbReference type="Proteomes" id="UP001169242">
    <property type="component" value="Unassembled WGS sequence"/>
</dbReference>
<protein>
    <submittedName>
        <fullName evidence="3">DegV family protein</fullName>
    </submittedName>
</protein>
<dbReference type="Gene3D" id="3.30.1180.10">
    <property type="match status" value="1"/>
</dbReference>
<dbReference type="EMBL" id="JAQIFT010000063">
    <property type="protein sequence ID" value="MDA3733515.1"/>
    <property type="molecule type" value="Genomic_DNA"/>
</dbReference>
<comment type="caution">
    <text evidence="3">The sequence shown here is derived from an EMBL/GenBank/DDBJ whole genome shotgun (WGS) entry which is preliminary data.</text>
</comment>
<dbReference type="NCBIfam" id="TIGR00762">
    <property type="entry name" value="DegV"/>
    <property type="match status" value="1"/>
</dbReference>
<sequence>MKIKLFTDSASDLPLSYIQNNHIGYASLEVNIKGEFIKDDFGQTLPHKQFYELLRQGEMTSTSQVNIHTFEELFEEAIKDGYAIIYIGLASVLSGTVNSATVARLNLLEKYPDADISVIDSKSASLGEGLLVAKANEMMEAGYSKDEIVNWIETNCTNVIHAITVDDLNFLKRGGRISGTTAAIGGLLGIKPSIKLDNEGHVLPGTKLKGNKNAMKYLVNQVLEKGIDLSTQTIYICHADAEENAQLIKKMLLEQTTIKDIIINPIGTVIGTHVGPGAIGVIFLGDARN</sequence>
<dbReference type="Pfam" id="PF02645">
    <property type="entry name" value="DegV"/>
    <property type="match status" value="1"/>
</dbReference>
<name>A0AA42DQS7_9FIRM</name>
<reference evidence="3" key="1">
    <citation type="journal article" date="2023" name="Int. J. Syst. Evol. Microbiol.">
        <title>&lt;i&gt;Holtiella tumoricola&lt;/i&gt; gen. nov. sp. nov., isolated from a human clinical sample.</title>
        <authorList>
            <person name="Allen-Vercoe E."/>
            <person name="Daigneault M.C."/>
            <person name="Vancuren S.J."/>
            <person name="Cochrane K."/>
            <person name="O'Neal L.L."/>
            <person name="Sankaranarayanan K."/>
            <person name="Lawson P.A."/>
        </authorList>
    </citation>
    <scope>NUCLEOTIDE SEQUENCE</scope>
    <source>
        <strain evidence="3">CC70A</strain>
    </source>
</reference>
<evidence type="ECO:0000256" key="2">
    <source>
        <dbReference type="ARBA" id="ARBA00023121"/>
    </source>
</evidence>
<keyword evidence="4" id="KW-1185">Reference proteome</keyword>
<gene>
    <name evidence="3" type="ORF">PBV87_18705</name>
</gene>
<proteinExistence type="predicted"/>